<evidence type="ECO:0000313" key="2">
    <source>
        <dbReference type="EMBL" id="MBP2477803.1"/>
    </source>
</evidence>
<proteinExistence type="predicted"/>
<comment type="caution">
    <text evidence="2">The sequence shown here is derived from an EMBL/GenBank/DDBJ whole genome shotgun (WGS) entry which is preliminary data.</text>
</comment>
<dbReference type="Proteomes" id="UP001519363">
    <property type="component" value="Unassembled WGS sequence"/>
</dbReference>
<protein>
    <submittedName>
        <fullName evidence="2">Uncharacterized protein</fullName>
    </submittedName>
</protein>
<feature type="region of interest" description="Disordered" evidence="1">
    <location>
        <begin position="122"/>
        <end position="144"/>
    </location>
</feature>
<accession>A0ABS5AMK2</accession>
<reference evidence="2 3" key="1">
    <citation type="submission" date="2021-03" db="EMBL/GenBank/DDBJ databases">
        <title>Sequencing the genomes of 1000 actinobacteria strains.</title>
        <authorList>
            <person name="Klenk H.-P."/>
        </authorList>
    </citation>
    <scope>NUCLEOTIDE SEQUENCE [LARGE SCALE GENOMIC DNA]</scope>
    <source>
        <strain evidence="2 3">DSM 44580</strain>
    </source>
</reference>
<name>A0ABS5AMK2_9PSEU</name>
<organism evidence="2 3">
    <name type="scientific">Crossiella equi</name>
    <dbReference type="NCBI Taxonomy" id="130796"/>
    <lineage>
        <taxon>Bacteria</taxon>
        <taxon>Bacillati</taxon>
        <taxon>Actinomycetota</taxon>
        <taxon>Actinomycetes</taxon>
        <taxon>Pseudonocardiales</taxon>
        <taxon>Pseudonocardiaceae</taxon>
        <taxon>Crossiella</taxon>
    </lineage>
</organism>
<feature type="compositionally biased region" description="Pro residues" evidence="1">
    <location>
        <begin position="132"/>
        <end position="144"/>
    </location>
</feature>
<evidence type="ECO:0000313" key="3">
    <source>
        <dbReference type="Proteomes" id="UP001519363"/>
    </source>
</evidence>
<evidence type="ECO:0000256" key="1">
    <source>
        <dbReference type="SAM" id="MobiDB-lite"/>
    </source>
</evidence>
<gene>
    <name evidence="2" type="ORF">JOF53_006675</name>
</gene>
<dbReference type="RefSeq" id="WP_143342323.1">
    <property type="nucleotide sequence ID" value="NZ_JAGIOO010000001.1"/>
</dbReference>
<dbReference type="EMBL" id="JAGIOO010000001">
    <property type="protein sequence ID" value="MBP2477803.1"/>
    <property type="molecule type" value="Genomic_DNA"/>
</dbReference>
<keyword evidence="3" id="KW-1185">Reference proteome</keyword>
<sequence length="144" mass="16151">MMEFLINPHNPEQVEARERAHRPGTYHVVPRELYLAAQELEDTAQEIDRMATGLAETYLASFQMGIIGEKTHAREKYNQSVDKVLAKLRLLVQAGNEGARIMHSVAAHYVAVDDQEYANFGHLDPGRLAPPGSHPPPPSEDLHY</sequence>